<evidence type="ECO:0000313" key="1">
    <source>
        <dbReference type="EMBL" id="ONI40451.1"/>
    </source>
</evidence>
<keyword evidence="2" id="KW-1185">Reference proteome</keyword>
<dbReference type="Proteomes" id="UP000188605">
    <property type="component" value="Unassembled WGS sequence"/>
</dbReference>
<dbReference type="EMBL" id="LJDB01000051">
    <property type="protein sequence ID" value="ONI40451.1"/>
    <property type="molecule type" value="Genomic_DNA"/>
</dbReference>
<accession>A0ACC8XCE3</accession>
<proteinExistence type="predicted"/>
<reference evidence="1" key="1">
    <citation type="submission" date="2016-08" db="EMBL/GenBank/DDBJ databases">
        <authorList>
            <person name="Ngugi D.K."/>
            <person name="Miyake S."/>
            <person name="Stingl U."/>
        </authorList>
    </citation>
    <scope>NUCLEOTIDE SEQUENCE</scope>
    <source>
        <strain evidence="1">SCG-B11WGA-EpuloA1</strain>
    </source>
</reference>
<organism evidence="1 2">
    <name type="scientific">Candidatus Epulonipiscium fishelsonii</name>
    <dbReference type="NCBI Taxonomy" id="77094"/>
    <lineage>
        <taxon>Bacteria</taxon>
        <taxon>Bacillati</taxon>
        <taxon>Bacillota</taxon>
        <taxon>Clostridia</taxon>
        <taxon>Lachnospirales</taxon>
        <taxon>Lachnospiraceae</taxon>
        <taxon>Candidatus Epulonipiscium</taxon>
    </lineage>
</organism>
<protein>
    <submittedName>
        <fullName evidence="1">Galactose ABC transporter substrate-binding protein</fullName>
    </submittedName>
</protein>
<sequence length="353" mass="38254">MKKFFSMFLISTMALSFVGCGGAEEPKLSGGGVWEEEVELPTIGICVYKYDDNFMSYTRQAIEKAAEGKAELIMNDSQNDQAKQNDQIDTMIAKGVDSLMINLVDPGAAPAVVEKAKNAGIPIVLFNKEYQDGTHNLDYDKVWYVGTTSAESGIIQGNVVLDGWNANPSWDRNGDGKMQYVMLMGEPGHPDAEARTEWVVKTIEEAGIPTEELGTQTAMWDAAQAKNMMETWLAANGDNIEIVLSNNDGMAMGAIEALKSEGYFTDDKYMPVVGIDALPEALVLIQNGQLMGTVLNDPLGQGKASLELAINAAMGKDVLEGTEWILDETKAVRVPYVGITTENIAVAEEAYGI</sequence>
<evidence type="ECO:0000313" key="2">
    <source>
        <dbReference type="Proteomes" id="UP000188605"/>
    </source>
</evidence>
<comment type="caution">
    <text evidence="1">The sequence shown here is derived from an EMBL/GenBank/DDBJ whole genome shotgun (WGS) entry which is preliminary data.</text>
</comment>
<gene>
    <name evidence="1" type="ORF">AN396_06035</name>
</gene>
<name>A0ACC8XCE3_9FIRM</name>